<dbReference type="Pfam" id="PF07690">
    <property type="entry name" value="MFS_1"/>
    <property type="match status" value="1"/>
</dbReference>
<evidence type="ECO:0000259" key="6">
    <source>
        <dbReference type="PROSITE" id="PS50850"/>
    </source>
</evidence>
<feature type="transmembrane region" description="Helical" evidence="5">
    <location>
        <begin position="175"/>
        <end position="199"/>
    </location>
</feature>
<comment type="caution">
    <text evidence="7">The sequence shown here is derived from an EMBL/GenBank/DDBJ whole genome shotgun (WGS) entry which is preliminary data.</text>
</comment>
<keyword evidence="3 5" id="KW-1133">Transmembrane helix</keyword>
<feature type="transmembrane region" description="Helical" evidence="5">
    <location>
        <begin position="372"/>
        <end position="394"/>
    </location>
</feature>
<feature type="transmembrane region" description="Helical" evidence="5">
    <location>
        <begin position="147"/>
        <end position="169"/>
    </location>
</feature>
<feature type="transmembrane region" description="Helical" evidence="5">
    <location>
        <begin position="112"/>
        <end position="135"/>
    </location>
</feature>
<evidence type="ECO:0000313" key="7">
    <source>
        <dbReference type="EMBL" id="CAG8747820.1"/>
    </source>
</evidence>
<dbReference type="GO" id="GO:0005886">
    <property type="term" value="C:plasma membrane"/>
    <property type="evidence" value="ECO:0007669"/>
    <property type="project" value="TreeGrafter"/>
</dbReference>
<evidence type="ECO:0000256" key="2">
    <source>
        <dbReference type="ARBA" id="ARBA00022692"/>
    </source>
</evidence>
<dbReference type="InterPro" id="IPR020846">
    <property type="entry name" value="MFS_dom"/>
</dbReference>
<feature type="transmembrane region" description="Helical" evidence="5">
    <location>
        <begin position="244"/>
        <end position="263"/>
    </location>
</feature>
<sequence>MSQNENEFHASVSTNVINNPKVKAIPQLSYELANVAEKDQSSSDNNVIEISEANNFHKQHTMSKTRFILVVFGLSLAVFLSALDQTIVATAFPAIALEFKSLDEIVWVGTAYLVTETMLIISRAVSGLGLVMIIITEIVPISERGKYQGLIGACFIIASVMGPLLGGVFTDKITWRWAFFINIPLGIITFVFVVFLLHLPSPTGSFCSKLLRIDWWGSFTLFTATILLLLPLNWAGSKYEWSDPIIIILLCLGGIGYIIFILIEAKFASKPIAPPTTSGLELLPFLMSIAFTDIFTGQLVSRTVFFSYGTICIFGSILMAVGSVFISMFSENTSEGQIVGYSIITGIGIGSIMQTSILAGQGIVQYKDIATVTAMLSFFRDSLVFGTAILGTVFNNVFNSNLPPQFQGSLGSISSAAQGQIPEFLIHNLVLAFDAAFRIVIVFAGLTFISSLPLITVKPHRDDKKVKPSLEL</sequence>
<dbReference type="InterPro" id="IPR036259">
    <property type="entry name" value="MFS_trans_sf"/>
</dbReference>
<organism evidence="7 8">
    <name type="scientific">Cetraspora pellucida</name>
    <dbReference type="NCBI Taxonomy" id="1433469"/>
    <lineage>
        <taxon>Eukaryota</taxon>
        <taxon>Fungi</taxon>
        <taxon>Fungi incertae sedis</taxon>
        <taxon>Mucoromycota</taxon>
        <taxon>Glomeromycotina</taxon>
        <taxon>Glomeromycetes</taxon>
        <taxon>Diversisporales</taxon>
        <taxon>Gigasporaceae</taxon>
        <taxon>Cetraspora</taxon>
    </lineage>
</organism>
<feature type="transmembrane region" description="Helical" evidence="5">
    <location>
        <begin position="305"/>
        <end position="326"/>
    </location>
</feature>
<keyword evidence="2 5" id="KW-0812">Transmembrane</keyword>
<evidence type="ECO:0000313" key="8">
    <source>
        <dbReference type="Proteomes" id="UP000789759"/>
    </source>
</evidence>
<feature type="transmembrane region" description="Helical" evidence="5">
    <location>
        <begin position="338"/>
        <end position="360"/>
    </location>
</feature>
<dbReference type="PANTHER" id="PTHR23501:SF197">
    <property type="entry name" value="COMD"/>
    <property type="match status" value="1"/>
</dbReference>
<feature type="transmembrane region" description="Helical" evidence="5">
    <location>
        <begin position="435"/>
        <end position="457"/>
    </location>
</feature>
<gene>
    <name evidence="7" type="ORF">CPELLU_LOCUS14510</name>
</gene>
<dbReference type="PANTHER" id="PTHR23501">
    <property type="entry name" value="MAJOR FACILITATOR SUPERFAMILY"/>
    <property type="match status" value="1"/>
</dbReference>
<evidence type="ECO:0000256" key="1">
    <source>
        <dbReference type="ARBA" id="ARBA00004141"/>
    </source>
</evidence>
<feature type="transmembrane region" description="Helical" evidence="5">
    <location>
        <begin position="211"/>
        <end position="232"/>
    </location>
</feature>
<name>A0A9N9ITX6_9GLOM</name>
<proteinExistence type="predicted"/>
<dbReference type="OrthoDB" id="10021397at2759"/>
<accession>A0A9N9ITX6</accession>
<feature type="transmembrane region" description="Helical" evidence="5">
    <location>
        <begin position="67"/>
        <end position="92"/>
    </location>
</feature>
<dbReference type="SUPFAM" id="SSF103473">
    <property type="entry name" value="MFS general substrate transporter"/>
    <property type="match status" value="1"/>
</dbReference>
<evidence type="ECO:0000256" key="4">
    <source>
        <dbReference type="ARBA" id="ARBA00023136"/>
    </source>
</evidence>
<dbReference type="EMBL" id="CAJVQA010017257">
    <property type="protein sequence ID" value="CAG8747820.1"/>
    <property type="molecule type" value="Genomic_DNA"/>
</dbReference>
<dbReference type="GO" id="GO:0022857">
    <property type="term" value="F:transmembrane transporter activity"/>
    <property type="evidence" value="ECO:0007669"/>
    <property type="project" value="InterPro"/>
</dbReference>
<dbReference type="PROSITE" id="PS50850">
    <property type="entry name" value="MFS"/>
    <property type="match status" value="1"/>
</dbReference>
<dbReference type="Gene3D" id="1.20.1250.20">
    <property type="entry name" value="MFS general substrate transporter like domains"/>
    <property type="match status" value="1"/>
</dbReference>
<evidence type="ECO:0000256" key="5">
    <source>
        <dbReference type="SAM" id="Phobius"/>
    </source>
</evidence>
<dbReference type="InterPro" id="IPR011701">
    <property type="entry name" value="MFS"/>
</dbReference>
<dbReference type="Proteomes" id="UP000789759">
    <property type="component" value="Unassembled WGS sequence"/>
</dbReference>
<evidence type="ECO:0000256" key="3">
    <source>
        <dbReference type="ARBA" id="ARBA00022989"/>
    </source>
</evidence>
<dbReference type="GO" id="GO:0012505">
    <property type="term" value="C:endomembrane system"/>
    <property type="evidence" value="ECO:0007669"/>
    <property type="project" value="UniProtKB-SubCell"/>
</dbReference>
<keyword evidence="4 5" id="KW-0472">Membrane</keyword>
<protein>
    <submittedName>
        <fullName evidence="7">9036_t:CDS:1</fullName>
    </submittedName>
</protein>
<dbReference type="AlphaFoldDB" id="A0A9N9ITX6"/>
<feature type="domain" description="Major facilitator superfamily (MFS) profile" evidence="6">
    <location>
        <begin position="1"/>
        <end position="462"/>
    </location>
</feature>
<reference evidence="7" key="1">
    <citation type="submission" date="2021-06" db="EMBL/GenBank/DDBJ databases">
        <authorList>
            <person name="Kallberg Y."/>
            <person name="Tangrot J."/>
            <person name="Rosling A."/>
        </authorList>
    </citation>
    <scope>NUCLEOTIDE SEQUENCE</scope>
    <source>
        <strain evidence="7">FL966</strain>
    </source>
</reference>
<comment type="subcellular location">
    <subcellularLocation>
        <location evidence="1">Membrane</location>
        <topology evidence="1">Multi-pass membrane protein</topology>
    </subcellularLocation>
</comment>
<keyword evidence="8" id="KW-1185">Reference proteome</keyword>